<name>A0ACB8U3D0_9APHY</name>
<sequence length="77" mass="8558">METSQDVYKGIGKPWGGQTSAELHLDGHTHTRKRGLQGMDLYGTADDLTREGGGDPWVGEGSEVNVRRQKVYSIRDR</sequence>
<evidence type="ECO:0000313" key="1">
    <source>
        <dbReference type="EMBL" id="KAI0088744.1"/>
    </source>
</evidence>
<proteinExistence type="predicted"/>
<organism evidence="1 2">
    <name type="scientific">Irpex rosettiformis</name>
    <dbReference type="NCBI Taxonomy" id="378272"/>
    <lineage>
        <taxon>Eukaryota</taxon>
        <taxon>Fungi</taxon>
        <taxon>Dikarya</taxon>
        <taxon>Basidiomycota</taxon>
        <taxon>Agaricomycotina</taxon>
        <taxon>Agaricomycetes</taxon>
        <taxon>Polyporales</taxon>
        <taxon>Irpicaceae</taxon>
        <taxon>Irpex</taxon>
    </lineage>
</organism>
<evidence type="ECO:0000313" key="2">
    <source>
        <dbReference type="Proteomes" id="UP001055072"/>
    </source>
</evidence>
<reference evidence="1" key="1">
    <citation type="journal article" date="2021" name="Environ. Microbiol.">
        <title>Gene family expansions and transcriptome signatures uncover fungal adaptations to wood decay.</title>
        <authorList>
            <person name="Hage H."/>
            <person name="Miyauchi S."/>
            <person name="Viragh M."/>
            <person name="Drula E."/>
            <person name="Min B."/>
            <person name="Chaduli D."/>
            <person name="Navarro D."/>
            <person name="Favel A."/>
            <person name="Norest M."/>
            <person name="Lesage-Meessen L."/>
            <person name="Balint B."/>
            <person name="Merenyi Z."/>
            <person name="de Eugenio L."/>
            <person name="Morin E."/>
            <person name="Martinez A.T."/>
            <person name="Baldrian P."/>
            <person name="Stursova M."/>
            <person name="Martinez M.J."/>
            <person name="Novotny C."/>
            <person name="Magnuson J.K."/>
            <person name="Spatafora J.W."/>
            <person name="Maurice S."/>
            <person name="Pangilinan J."/>
            <person name="Andreopoulos W."/>
            <person name="LaButti K."/>
            <person name="Hundley H."/>
            <person name="Na H."/>
            <person name="Kuo A."/>
            <person name="Barry K."/>
            <person name="Lipzen A."/>
            <person name="Henrissat B."/>
            <person name="Riley R."/>
            <person name="Ahrendt S."/>
            <person name="Nagy L.G."/>
            <person name="Grigoriev I.V."/>
            <person name="Martin F."/>
            <person name="Rosso M.N."/>
        </authorList>
    </citation>
    <scope>NUCLEOTIDE SEQUENCE</scope>
    <source>
        <strain evidence="1">CBS 384.51</strain>
    </source>
</reference>
<dbReference type="Proteomes" id="UP001055072">
    <property type="component" value="Unassembled WGS sequence"/>
</dbReference>
<keyword evidence="2" id="KW-1185">Reference proteome</keyword>
<dbReference type="EMBL" id="MU274912">
    <property type="protein sequence ID" value="KAI0088744.1"/>
    <property type="molecule type" value="Genomic_DNA"/>
</dbReference>
<accession>A0ACB8U3D0</accession>
<protein>
    <submittedName>
        <fullName evidence="1">Uncharacterized protein</fullName>
    </submittedName>
</protein>
<gene>
    <name evidence="1" type="ORF">BDY19DRAFT_142282</name>
</gene>
<comment type="caution">
    <text evidence="1">The sequence shown here is derived from an EMBL/GenBank/DDBJ whole genome shotgun (WGS) entry which is preliminary data.</text>
</comment>